<organism evidence="2 3">
    <name type="scientific">Rhodothermus marinus (strain ATCC 43812 / DSM 4252 / R-10)</name>
    <name type="common">Rhodothermus obamensis</name>
    <dbReference type="NCBI Taxonomy" id="518766"/>
    <lineage>
        <taxon>Bacteria</taxon>
        <taxon>Pseudomonadati</taxon>
        <taxon>Rhodothermota</taxon>
        <taxon>Rhodothermia</taxon>
        <taxon>Rhodothermales</taxon>
        <taxon>Rhodothermaceae</taxon>
        <taxon>Rhodothermus</taxon>
    </lineage>
</organism>
<feature type="transmembrane region" description="Helical" evidence="1">
    <location>
        <begin position="47"/>
        <end position="68"/>
    </location>
</feature>
<feature type="transmembrane region" description="Helical" evidence="1">
    <location>
        <begin position="80"/>
        <end position="105"/>
    </location>
</feature>
<dbReference type="AlphaFoldDB" id="D0MGN0"/>
<keyword evidence="1" id="KW-1133">Transmembrane helix</keyword>
<gene>
    <name evidence="2" type="ordered locus">Rmar_2722</name>
</gene>
<keyword evidence="1" id="KW-0472">Membrane</keyword>
<protein>
    <recommendedName>
        <fullName evidence="4">DUF5673 domain-containing protein</fullName>
    </recommendedName>
</protein>
<keyword evidence="1" id="KW-0812">Transmembrane</keyword>
<evidence type="ECO:0000313" key="2">
    <source>
        <dbReference type="EMBL" id="ACY49593.1"/>
    </source>
</evidence>
<keyword evidence="3" id="KW-1185">Reference proteome</keyword>
<dbReference type="HOGENOM" id="CLU_1433455_0_0_10"/>
<dbReference type="STRING" id="518766.Rmar_2722"/>
<name>D0MGN0_RHOM4</name>
<dbReference type="eggNOG" id="ENOG502ZK1E">
    <property type="taxonomic scope" value="Bacteria"/>
</dbReference>
<dbReference type="OrthoDB" id="1495942at2"/>
<evidence type="ECO:0000313" key="3">
    <source>
        <dbReference type="Proteomes" id="UP000002221"/>
    </source>
</evidence>
<feature type="transmembrane region" description="Helical" evidence="1">
    <location>
        <begin position="14"/>
        <end position="35"/>
    </location>
</feature>
<dbReference type="KEGG" id="rmr:Rmar_2722"/>
<evidence type="ECO:0000256" key="1">
    <source>
        <dbReference type="SAM" id="Phobius"/>
    </source>
</evidence>
<accession>D0MGN0</accession>
<reference evidence="2 3" key="1">
    <citation type="journal article" date="2009" name="Stand. Genomic Sci.">
        <title>Complete genome sequence of Rhodothermus marinus type strain (R-10).</title>
        <authorList>
            <person name="Nolan M."/>
            <person name="Tindall B.J."/>
            <person name="Pomrenke H."/>
            <person name="Lapidus A."/>
            <person name="Copeland A."/>
            <person name="Glavina Del Rio T."/>
            <person name="Lucas S."/>
            <person name="Chen F."/>
            <person name="Tice H."/>
            <person name="Cheng J.F."/>
            <person name="Saunders E."/>
            <person name="Han C."/>
            <person name="Bruce D."/>
            <person name="Goodwin L."/>
            <person name="Chain P."/>
            <person name="Pitluck S."/>
            <person name="Ovchinikova G."/>
            <person name="Pati A."/>
            <person name="Ivanova N."/>
            <person name="Mavromatis K."/>
            <person name="Chen A."/>
            <person name="Palaniappan K."/>
            <person name="Land M."/>
            <person name="Hauser L."/>
            <person name="Chang Y.J."/>
            <person name="Jeffries C.D."/>
            <person name="Brettin T."/>
            <person name="Goker M."/>
            <person name="Bristow J."/>
            <person name="Eisen J.A."/>
            <person name="Markowitz V."/>
            <person name="Hugenholtz P."/>
            <person name="Kyrpides N.C."/>
            <person name="Klenk H.P."/>
            <person name="Detter J.C."/>
        </authorList>
    </citation>
    <scope>NUCLEOTIDE SEQUENCE [LARGE SCALE GENOMIC DNA]</scope>
    <source>
        <strain evidence="3">ATCC 43812 / DSM 4252 / R-10</strain>
    </source>
</reference>
<evidence type="ECO:0008006" key="4">
    <source>
        <dbReference type="Google" id="ProtNLM"/>
    </source>
</evidence>
<dbReference type="EMBL" id="CP001807">
    <property type="protein sequence ID" value="ACY49593.1"/>
    <property type="molecule type" value="Genomic_DNA"/>
</dbReference>
<proteinExistence type="predicted"/>
<sequence>MNAMAEILRTLHGVLPVCFFGVTLLFFVVTLFHYWQIREVHLRWLRRWPLLPTGFLLLVVALGAYAALSEQPVPILRLSLYFAGGLFWLGAALVSEQVLITNCGIIDGLSRHDRYVGWGQILDYFPWQDPNGRVRGFAFLFVDARNRRRRLNLAVPPARQPAFRRVLARYLDTRFEMTVQQCYGKTLEG</sequence>
<dbReference type="Proteomes" id="UP000002221">
    <property type="component" value="Chromosome"/>
</dbReference>